<dbReference type="InterPro" id="IPR007492">
    <property type="entry name" value="LytTR_DNA-bd_dom"/>
</dbReference>
<dbReference type="SUPFAM" id="SSF52172">
    <property type="entry name" value="CheY-like"/>
    <property type="match status" value="1"/>
</dbReference>
<dbReference type="OrthoDB" id="2168082at2"/>
<dbReference type="InterPro" id="IPR046947">
    <property type="entry name" value="LytR-like"/>
</dbReference>
<evidence type="ECO:0000313" key="5">
    <source>
        <dbReference type="Proteomes" id="UP000192796"/>
    </source>
</evidence>
<feature type="domain" description="Response regulatory" evidence="2">
    <location>
        <begin position="2"/>
        <end position="115"/>
    </location>
</feature>
<evidence type="ECO:0000313" key="4">
    <source>
        <dbReference type="EMBL" id="OQP67348.1"/>
    </source>
</evidence>
<name>A0A1V9GA68_9BACT</name>
<dbReference type="SMART" id="SM00448">
    <property type="entry name" value="REC"/>
    <property type="match status" value="1"/>
</dbReference>
<dbReference type="PANTHER" id="PTHR37299:SF1">
    <property type="entry name" value="STAGE 0 SPORULATION PROTEIN A HOMOLOG"/>
    <property type="match status" value="1"/>
</dbReference>
<proteinExistence type="predicted"/>
<reference evidence="4 5" key="1">
    <citation type="submission" date="2016-03" db="EMBL/GenBank/DDBJ databases">
        <title>Niastella vici sp. nov., isolated from farmland soil.</title>
        <authorList>
            <person name="Chen L."/>
            <person name="Wang D."/>
            <person name="Yang S."/>
            <person name="Wang G."/>
        </authorList>
    </citation>
    <scope>NUCLEOTIDE SEQUENCE [LARGE SCALE GENOMIC DNA]</scope>
    <source>
        <strain evidence="4 5">DJ57</strain>
    </source>
</reference>
<dbReference type="EMBL" id="LVYD01000001">
    <property type="protein sequence ID" value="OQP67348.1"/>
    <property type="molecule type" value="Genomic_DNA"/>
</dbReference>
<gene>
    <name evidence="4" type="ORF">A3860_03070</name>
</gene>
<comment type="caution">
    <text evidence="4">The sequence shown here is derived from an EMBL/GenBank/DDBJ whole genome shotgun (WGS) entry which is preliminary data.</text>
</comment>
<dbReference type="STRING" id="1703345.A3860_03070"/>
<feature type="domain" description="HTH LytTR-type" evidence="3">
    <location>
        <begin position="147"/>
        <end position="254"/>
    </location>
</feature>
<dbReference type="PROSITE" id="PS50930">
    <property type="entry name" value="HTH_LYTTR"/>
    <property type="match status" value="1"/>
</dbReference>
<evidence type="ECO:0000259" key="2">
    <source>
        <dbReference type="PROSITE" id="PS50110"/>
    </source>
</evidence>
<dbReference type="Gene3D" id="3.40.50.2300">
    <property type="match status" value="1"/>
</dbReference>
<feature type="modified residue" description="4-aspartylphosphate" evidence="1">
    <location>
        <position position="55"/>
    </location>
</feature>
<dbReference type="Proteomes" id="UP000192796">
    <property type="component" value="Unassembled WGS sequence"/>
</dbReference>
<dbReference type="Pfam" id="PF00072">
    <property type="entry name" value="Response_reg"/>
    <property type="match status" value="1"/>
</dbReference>
<dbReference type="GO" id="GO:0000156">
    <property type="term" value="F:phosphorelay response regulator activity"/>
    <property type="evidence" value="ECO:0007669"/>
    <property type="project" value="InterPro"/>
</dbReference>
<organism evidence="4 5">
    <name type="scientific">Niastella vici</name>
    <dbReference type="NCBI Taxonomy" id="1703345"/>
    <lineage>
        <taxon>Bacteria</taxon>
        <taxon>Pseudomonadati</taxon>
        <taxon>Bacteroidota</taxon>
        <taxon>Chitinophagia</taxon>
        <taxon>Chitinophagales</taxon>
        <taxon>Chitinophagaceae</taxon>
        <taxon>Niastella</taxon>
    </lineage>
</organism>
<dbReference type="InterPro" id="IPR011006">
    <property type="entry name" value="CheY-like_superfamily"/>
</dbReference>
<dbReference type="AlphaFoldDB" id="A0A1V9GA68"/>
<dbReference type="PANTHER" id="PTHR37299">
    <property type="entry name" value="TRANSCRIPTIONAL REGULATOR-RELATED"/>
    <property type="match status" value="1"/>
</dbReference>
<dbReference type="SMART" id="SM00850">
    <property type="entry name" value="LytTR"/>
    <property type="match status" value="1"/>
</dbReference>
<dbReference type="GO" id="GO:0003677">
    <property type="term" value="F:DNA binding"/>
    <property type="evidence" value="ECO:0007669"/>
    <property type="project" value="InterPro"/>
</dbReference>
<evidence type="ECO:0000259" key="3">
    <source>
        <dbReference type="PROSITE" id="PS50930"/>
    </source>
</evidence>
<sequence>MKCVIIEDEKPAAEKLLSLLAVCNQPVFVEGVLGSIKEAISWLQEHPAPDLIFMDIELSDGLSFKIFEEINVECPVIFITAYDEYWQEAFEHNSIDYLLKPVKPEKLDAALNKYQKLKQHFTAGYKALADWPQAASQLSQSGYKKRFLVKRGTDYISIKTEEVAYFYATHKLVCMVDSSGQKFIMDQSLADIETQVDPAAFYRVNRKYLVNMSAIKRIKTYPKSKLLLEVVPLVTEDIIISQENAAAFKQWMGQ</sequence>
<dbReference type="PROSITE" id="PS50110">
    <property type="entry name" value="RESPONSE_REGULATORY"/>
    <property type="match status" value="1"/>
</dbReference>
<dbReference type="RefSeq" id="WP_081145046.1">
    <property type="nucleotide sequence ID" value="NZ_LVYD01000001.1"/>
</dbReference>
<dbReference type="Pfam" id="PF04397">
    <property type="entry name" value="LytTR"/>
    <property type="match status" value="1"/>
</dbReference>
<evidence type="ECO:0000256" key="1">
    <source>
        <dbReference type="PROSITE-ProRule" id="PRU00169"/>
    </source>
</evidence>
<accession>A0A1V9GA68</accession>
<dbReference type="Gene3D" id="2.40.50.1020">
    <property type="entry name" value="LytTr DNA-binding domain"/>
    <property type="match status" value="1"/>
</dbReference>
<keyword evidence="5" id="KW-1185">Reference proteome</keyword>
<dbReference type="InterPro" id="IPR001789">
    <property type="entry name" value="Sig_transdc_resp-reg_receiver"/>
</dbReference>
<keyword evidence="1" id="KW-0597">Phosphoprotein</keyword>
<protein>
    <recommendedName>
        <fullName evidence="6">DNA-binding response regulator</fullName>
    </recommendedName>
</protein>
<evidence type="ECO:0008006" key="6">
    <source>
        <dbReference type="Google" id="ProtNLM"/>
    </source>
</evidence>